<dbReference type="Proteomes" id="UP001331761">
    <property type="component" value="Unassembled WGS sequence"/>
</dbReference>
<feature type="compositionally biased region" description="Basic and acidic residues" evidence="3">
    <location>
        <begin position="140"/>
        <end position="155"/>
    </location>
</feature>
<comment type="caution">
    <text evidence="6">The sequence shown here is derived from an EMBL/GenBank/DDBJ whole genome shotgun (WGS) entry which is preliminary data.</text>
</comment>
<dbReference type="PROSITE" id="PS01180">
    <property type="entry name" value="CUB"/>
    <property type="match status" value="1"/>
</dbReference>
<dbReference type="PROSITE" id="PS51670">
    <property type="entry name" value="SHKT"/>
    <property type="match status" value="1"/>
</dbReference>
<name>A0AAN8EVT1_TRICO</name>
<evidence type="ECO:0000256" key="2">
    <source>
        <dbReference type="PROSITE-ProRule" id="PRU01005"/>
    </source>
</evidence>
<evidence type="ECO:0000259" key="5">
    <source>
        <dbReference type="PROSITE" id="PS51670"/>
    </source>
</evidence>
<feature type="region of interest" description="Disordered" evidence="3">
    <location>
        <begin position="127"/>
        <end position="192"/>
    </location>
</feature>
<keyword evidence="7" id="KW-1185">Reference proteome</keyword>
<dbReference type="Gene3D" id="1.10.10.1940">
    <property type="match status" value="1"/>
</dbReference>
<keyword evidence="1" id="KW-1015">Disulfide bond</keyword>
<protein>
    <submittedName>
        <fullName evidence="6">CUB domain-containing protein</fullName>
    </submittedName>
</protein>
<gene>
    <name evidence="6" type="ORF">GCK32_016951</name>
</gene>
<evidence type="ECO:0000256" key="3">
    <source>
        <dbReference type="SAM" id="MobiDB-lite"/>
    </source>
</evidence>
<dbReference type="InterPro" id="IPR035914">
    <property type="entry name" value="Sperma_CUB_dom_sf"/>
</dbReference>
<evidence type="ECO:0000259" key="4">
    <source>
        <dbReference type="PROSITE" id="PS01180"/>
    </source>
</evidence>
<sequence>MFISVFLQPRGCGKIIRASSNWTKLVDVMGVRLQTSLEFKKCHYWIESPPGTEIEVKLLNFTEGLSTDGCSYAGVEIKTNKDQTLTGYRFCSPEAAGKTLRSHINRVPIMTYNRKYETTTTIEYRFVPASRNESQPTLETTRHNKSDIHENERMNRHSSSPRPSSSTTARPFSKGSEDHSNTKPTASAAVESSTSSCQDTSIFCRFFKDTGMCNDEASKDSVRKDCPKSCGLC</sequence>
<evidence type="ECO:0000256" key="1">
    <source>
        <dbReference type="ARBA" id="ARBA00023157"/>
    </source>
</evidence>
<dbReference type="EMBL" id="WIXE01022178">
    <property type="protein sequence ID" value="KAK5967736.1"/>
    <property type="molecule type" value="Genomic_DNA"/>
</dbReference>
<evidence type="ECO:0000313" key="6">
    <source>
        <dbReference type="EMBL" id="KAK5967736.1"/>
    </source>
</evidence>
<dbReference type="InterPro" id="IPR000859">
    <property type="entry name" value="CUB_dom"/>
</dbReference>
<dbReference type="Pfam" id="PF01549">
    <property type="entry name" value="ShK"/>
    <property type="match status" value="1"/>
</dbReference>
<dbReference type="SUPFAM" id="SSF49854">
    <property type="entry name" value="Spermadhesin, CUB domain"/>
    <property type="match status" value="1"/>
</dbReference>
<comment type="caution">
    <text evidence="2">Lacks conserved residue(s) required for the propagation of feature annotation.</text>
</comment>
<reference evidence="6 7" key="1">
    <citation type="submission" date="2019-10" db="EMBL/GenBank/DDBJ databases">
        <title>Assembly and Annotation for the nematode Trichostrongylus colubriformis.</title>
        <authorList>
            <person name="Martin J."/>
        </authorList>
    </citation>
    <scope>NUCLEOTIDE SEQUENCE [LARGE SCALE GENOMIC DNA]</scope>
    <source>
        <strain evidence="6">G859</strain>
        <tissue evidence="6">Whole worm</tissue>
    </source>
</reference>
<dbReference type="AlphaFoldDB" id="A0AAN8EVT1"/>
<evidence type="ECO:0000313" key="7">
    <source>
        <dbReference type="Proteomes" id="UP001331761"/>
    </source>
</evidence>
<feature type="domain" description="ShKT" evidence="5">
    <location>
        <begin position="197"/>
        <end position="233"/>
    </location>
</feature>
<accession>A0AAN8EVT1</accession>
<feature type="compositionally biased region" description="Low complexity" evidence="3">
    <location>
        <begin position="158"/>
        <end position="173"/>
    </location>
</feature>
<dbReference type="InterPro" id="IPR003582">
    <property type="entry name" value="ShKT_dom"/>
</dbReference>
<organism evidence="6 7">
    <name type="scientific">Trichostrongylus colubriformis</name>
    <name type="common">Black scour worm</name>
    <dbReference type="NCBI Taxonomy" id="6319"/>
    <lineage>
        <taxon>Eukaryota</taxon>
        <taxon>Metazoa</taxon>
        <taxon>Ecdysozoa</taxon>
        <taxon>Nematoda</taxon>
        <taxon>Chromadorea</taxon>
        <taxon>Rhabditida</taxon>
        <taxon>Rhabditina</taxon>
        <taxon>Rhabditomorpha</taxon>
        <taxon>Strongyloidea</taxon>
        <taxon>Trichostrongylidae</taxon>
        <taxon>Trichostrongylus</taxon>
    </lineage>
</organism>
<proteinExistence type="predicted"/>
<feature type="domain" description="CUB" evidence="4">
    <location>
        <begin position="12"/>
        <end position="129"/>
    </location>
</feature>